<dbReference type="InterPro" id="IPR029063">
    <property type="entry name" value="SAM-dependent_MTases_sf"/>
</dbReference>
<evidence type="ECO:0000256" key="5">
    <source>
        <dbReference type="ARBA" id="ARBA00022939"/>
    </source>
</evidence>
<evidence type="ECO:0000313" key="7">
    <source>
        <dbReference type="EMBL" id="KAJ3169407.1"/>
    </source>
</evidence>
<evidence type="ECO:0000256" key="4">
    <source>
        <dbReference type="ARBA" id="ARBA00022691"/>
    </source>
</evidence>
<dbReference type="FunFam" id="3.40.50.150:FF:000054">
    <property type="entry name" value="Catechol O-methyltransferase"/>
    <property type="match status" value="1"/>
</dbReference>
<dbReference type="GO" id="GO:0006584">
    <property type="term" value="P:catecholamine metabolic process"/>
    <property type="evidence" value="ECO:0007669"/>
    <property type="project" value="UniProtKB-KW"/>
</dbReference>
<sequence>MTLTKEQAFLEHILENVRPYDAAHDSIATASAKVVAAGDAFGNETWLMAVGDVKGGLIDELITKKQPKVMIELGCYCGYSAVRFGALVAQNPDAHYYSFEVNEEFADIARQVIQRAGLESRVTIIIGSFSEAFSQLRTQYNVSTVDMVFIDHHKLMYLPDFKIMQQNSLLASGTVVVADNVIKPGAPDYLEYVLADPSLDSELIMTEYEYSNGLVEDGIAVSRVL</sequence>
<accession>A0AAD5TEH2</accession>
<dbReference type="PANTHER" id="PTHR43836:SF2">
    <property type="entry name" value="CATECHOL O-METHYLTRANSFERASE 1-RELATED"/>
    <property type="match status" value="1"/>
</dbReference>
<gene>
    <name evidence="7" type="ORF">HDU87_000629</name>
</gene>
<keyword evidence="5" id="KW-0128">Catecholamine metabolism</keyword>
<dbReference type="AlphaFoldDB" id="A0AAD5TEH2"/>
<comment type="similarity">
    <text evidence="6">Belongs to the class I-like SAM-binding methyltransferase superfamily. Cation-dependent O-methyltransferase family.</text>
</comment>
<comment type="caution">
    <text evidence="7">The sequence shown here is derived from an EMBL/GenBank/DDBJ whole genome shotgun (WGS) entry which is preliminary data.</text>
</comment>
<protein>
    <recommendedName>
        <fullName evidence="1">catechol O-methyltransferase</fullName>
        <ecNumber evidence="1">2.1.1.6</ecNumber>
    </recommendedName>
</protein>
<name>A0AAD5TEH2_9FUNG</name>
<dbReference type="EC" id="2.1.1.6" evidence="1"/>
<keyword evidence="3" id="KW-0808">Transferase</keyword>
<dbReference type="Pfam" id="PF01596">
    <property type="entry name" value="Methyltransf_3"/>
    <property type="match status" value="1"/>
</dbReference>
<dbReference type="GO" id="GO:0016206">
    <property type="term" value="F:catechol O-methyltransferase activity"/>
    <property type="evidence" value="ECO:0007669"/>
    <property type="project" value="UniProtKB-EC"/>
</dbReference>
<keyword evidence="8" id="KW-1185">Reference proteome</keyword>
<organism evidence="7 8">
    <name type="scientific">Geranomyces variabilis</name>
    <dbReference type="NCBI Taxonomy" id="109894"/>
    <lineage>
        <taxon>Eukaryota</taxon>
        <taxon>Fungi</taxon>
        <taxon>Fungi incertae sedis</taxon>
        <taxon>Chytridiomycota</taxon>
        <taxon>Chytridiomycota incertae sedis</taxon>
        <taxon>Chytridiomycetes</taxon>
        <taxon>Spizellomycetales</taxon>
        <taxon>Powellomycetaceae</taxon>
        <taxon>Geranomyces</taxon>
    </lineage>
</organism>
<dbReference type="Gene3D" id="3.40.50.150">
    <property type="entry name" value="Vaccinia Virus protein VP39"/>
    <property type="match status" value="1"/>
</dbReference>
<evidence type="ECO:0000256" key="1">
    <source>
        <dbReference type="ARBA" id="ARBA00012880"/>
    </source>
</evidence>
<dbReference type="InterPro" id="IPR002935">
    <property type="entry name" value="SAM_O-MeTrfase"/>
</dbReference>
<dbReference type="PROSITE" id="PS51682">
    <property type="entry name" value="SAM_OMT_I"/>
    <property type="match status" value="1"/>
</dbReference>
<evidence type="ECO:0000256" key="6">
    <source>
        <dbReference type="ARBA" id="ARBA00023453"/>
    </source>
</evidence>
<evidence type="ECO:0000256" key="2">
    <source>
        <dbReference type="ARBA" id="ARBA00022603"/>
    </source>
</evidence>
<keyword evidence="2" id="KW-0489">Methyltransferase</keyword>
<dbReference type="CDD" id="cd02440">
    <property type="entry name" value="AdoMet_MTases"/>
    <property type="match status" value="1"/>
</dbReference>
<evidence type="ECO:0000313" key="8">
    <source>
        <dbReference type="Proteomes" id="UP001212152"/>
    </source>
</evidence>
<dbReference type="GO" id="GO:0032259">
    <property type="term" value="P:methylation"/>
    <property type="evidence" value="ECO:0007669"/>
    <property type="project" value="UniProtKB-KW"/>
</dbReference>
<dbReference type="Proteomes" id="UP001212152">
    <property type="component" value="Unassembled WGS sequence"/>
</dbReference>
<reference evidence="7" key="1">
    <citation type="submission" date="2020-05" db="EMBL/GenBank/DDBJ databases">
        <title>Phylogenomic resolution of chytrid fungi.</title>
        <authorList>
            <person name="Stajich J.E."/>
            <person name="Amses K."/>
            <person name="Simmons R."/>
            <person name="Seto K."/>
            <person name="Myers J."/>
            <person name="Bonds A."/>
            <person name="Quandt C.A."/>
            <person name="Barry K."/>
            <person name="Liu P."/>
            <person name="Grigoriev I."/>
            <person name="Longcore J.E."/>
            <person name="James T.Y."/>
        </authorList>
    </citation>
    <scope>NUCLEOTIDE SEQUENCE</scope>
    <source>
        <strain evidence="7">JEL0379</strain>
    </source>
</reference>
<dbReference type="EMBL" id="JADGJQ010000107">
    <property type="protein sequence ID" value="KAJ3169407.1"/>
    <property type="molecule type" value="Genomic_DNA"/>
</dbReference>
<evidence type="ECO:0000256" key="3">
    <source>
        <dbReference type="ARBA" id="ARBA00022679"/>
    </source>
</evidence>
<dbReference type="PANTHER" id="PTHR43836">
    <property type="entry name" value="CATECHOL O-METHYLTRANSFERASE 1-RELATED"/>
    <property type="match status" value="1"/>
</dbReference>
<dbReference type="SUPFAM" id="SSF53335">
    <property type="entry name" value="S-adenosyl-L-methionine-dependent methyltransferases"/>
    <property type="match status" value="1"/>
</dbReference>
<keyword evidence="4" id="KW-0949">S-adenosyl-L-methionine</keyword>
<proteinExistence type="inferred from homology"/>